<comment type="caution">
    <text evidence="9">The sequence shown here is derived from an EMBL/GenBank/DDBJ whole genome shotgun (WGS) entry which is preliminary data.</text>
</comment>
<evidence type="ECO:0000256" key="2">
    <source>
        <dbReference type="ARBA" id="ARBA00022617"/>
    </source>
</evidence>
<dbReference type="GO" id="GO:0017003">
    <property type="term" value="P:protein-heme linkage"/>
    <property type="evidence" value="ECO:0007669"/>
    <property type="project" value="InterPro"/>
</dbReference>
<evidence type="ECO:0000256" key="1">
    <source>
        <dbReference type="ARBA" id="ARBA00004370"/>
    </source>
</evidence>
<evidence type="ECO:0000256" key="3">
    <source>
        <dbReference type="ARBA" id="ARBA00022692"/>
    </source>
</evidence>
<proteinExistence type="predicted"/>
<organism evidence="9 10">
    <name type="scientific">Trichonephila clavata</name>
    <name type="common">Joro spider</name>
    <name type="synonym">Nephila clavata</name>
    <dbReference type="NCBI Taxonomy" id="2740835"/>
    <lineage>
        <taxon>Eukaryota</taxon>
        <taxon>Metazoa</taxon>
        <taxon>Ecdysozoa</taxon>
        <taxon>Arthropoda</taxon>
        <taxon>Chelicerata</taxon>
        <taxon>Arachnida</taxon>
        <taxon>Araneae</taxon>
        <taxon>Araneomorphae</taxon>
        <taxon>Entelegynae</taxon>
        <taxon>Araneoidea</taxon>
        <taxon>Nephilidae</taxon>
        <taxon>Trichonephila</taxon>
    </lineage>
</organism>
<dbReference type="GO" id="GO:0020037">
    <property type="term" value="F:heme binding"/>
    <property type="evidence" value="ECO:0007669"/>
    <property type="project" value="InterPro"/>
</dbReference>
<dbReference type="PANTHER" id="PTHR34128">
    <property type="entry name" value="CYTOCHROME C-TYPE BIOGENESIS PROTEIN CCME HOMOLOG, MITOCHONDRIAL"/>
    <property type="match status" value="1"/>
</dbReference>
<dbReference type="Proteomes" id="UP000887116">
    <property type="component" value="Unassembled WGS sequence"/>
</dbReference>
<keyword evidence="8" id="KW-0472">Membrane</keyword>
<keyword evidence="2" id="KW-0349">Heme</keyword>
<dbReference type="GO" id="GO:0005886">
    <property type="term" value="C:plasma membrane"/>
    <property type="evidence" value="ECO:0007669"/>
    <property type="project" value="InterPro"/>
</dbReference>
<comment type="subcellular location">
    <subcellularLocation>
        <location evidence="1">Membrane</location>
    </subcellularLocation>
</comment>
<dbReference type="GO" id="GO:0017004">
    <property type="term" value="P:cytochrome complex assembly"/>
    <property type="evidence" value="ECO:0007669"/>
    <property type="project" value="UniProtKB-KW"/>
</dbReference>
<keyword evidence="10" id="KW-1185">Reference proteome</keyword>
<dbReference type="InterPro" id="IPR036127">
    <property type="entry name" value="CcmE-like_sf"/>
</dbReference>
<name>A0A8X6LZZ5_TRICU</name>
<evidence type="ECO:0000256" key="4">
    <source>
        <dbReference type="ARBA" id="ARBA00022723"/>
    </source>
</evidence>
<dbReference type="NCBIfam" id="NF009727">
    <property type="entry name" value="PRK13254.1-1"/>
    <property type="match status" value="1"/>
</dbReference>
<evidence type="ECO:0000313" key="9">
    <source>
        <dbReference type="EMBL" id="GFR26922.1"/>
    </source>
</evidence>
<keyword evidence="3" id="KW-0812">Transmembrane</keyword>
<evidence type="ECO:0000256" key="6">
    <source>
        <dbReference type="ARBA" id="ARBA00022989"/>
    </source>
</evidence>
<gene>
    <name evidence="9" type="primary">ccmE</name>
    <name evidence="9" type="ORF">TNCT_605151</name>
</gene>
<dbReference type="OrthoDB" id="6516547at2759"/>
<dbReference type="GO" id="GO:0046872">
    <property type="term" value="F:metal ion binding"/>
    <property type="evidence" value="ECO:0007669"/>
    <property type="project" value="UniProtKB-KW"/>
</dbReference>
<accession>A0A8X6LZZ5</accession>
<reference evidence="9" key="1">
    <citation type="submission" date="2020-07" db="EMBL/GenBank/DDBJ databases">
        <title>Multicomponent nature underlies the extraordinary mechanical properties of spider dragline silk.</title>
        <authorList>
            <person name="Kono N."/>
            <person name="Nakamura H."/>
            <person name="Mori M."/>
            <person name="Yoshida Y."/>
            <person name="Ohtoshi R."/>
            <person name="Malay A.D."/>
            <person name="Moran D.A.P."/>
            <person name="Tomita M."/>
            <person name="Numata K."/>
            <person name="Arakawa K."/>
        </authorList>
    </citation>
    <scope>NUCLEOTIDE SEQUENCE</scope>
</reference>
<keyword evidence="7" id="KW-0408">Iron</keyword>
<evidence type="ECO:0000256" key="5">
    <source>
        <dbReference type="ARBA" id="ARBA00022748"/>
    </source>
</evidence>
<dbReference type="Pfam" id="PF03100">
    <property type="entry name" value="CcmE"/>
    <property type="match status" value="1"/>
</dbReference>
<keyword evidence="5" id="KW-0201">Cytochrome c-type biogenesis</keyword>
<dbReference type="SUPFAM" id="SSF82093">
    <property type="entry name" value="Heme chaperone CcmE"/>
    <property type="match status" value="1"/>
</dbReference>
<dbReference type="EMBL" id="BMAO01008861">
    <property type="protein sequence ID" value="GFR26922.1"/>
    <property type="molecule type" value="Genomic_DNA"/>
</dbReference>
<dbReference type="InterPro" id="IPR012340">
    <property type="entry name" value="NA-bd_OB-fold"/>
</dbReference>
<dbReference type="Gene3D" id="2.40.50.140">
    <property type="entry name" value="Nucleic acid-binding proteins"/>
    <property type="match status" value="1"/>
</dbReference>
<protein>
    <submittedName>
        <fullName evidence="9">Cytochrome c-type biogenesis protein CcmE</fullName>
    </submittedName>
</protein>
<evidence type="ECO:0000313" key="10">
    <source>
        <dbReference type="Proteomes" id="UP000887116"/>
    </source>
</evidence>
<sequence length="133" mass="14821">MNEQISVKLADKLYEGIFADIDKSGKLVLQQKDGSLIYFDAVSEAIVLPNNQKPIRVGGMVVENSVIQSESEVIFQMTDFNKSVVVKYQGILPPIFSEKSGVVVQGKMFDNSTFLADTVFAKHDENYMPKVLK</sequence>
<keyword evidence="4" id="KW-0479">Metal-binding</keyword>
<dbReference type="PANTHER" id="PTHR34128:SF2">
    <property type="entry name" value="CYTOCHROME C-TYPE BIOGENESIS PROTEIN CCME HOMOLOG, MITOCHONDRIAL"/>
    <property type="match status" value="1"/>
</dbReference>
<dbReference type="InterPro" id="IPR004329">
    <property type="entry name" value="CcmE"/>
</dbReference>
<dbReference type="AlphaFoldDB" id="A0A8X6LZZ5"/>
<evidence type="ECO:0000256" key="8">
    <source>
        <dbReference type="ARBA" id="ARBA00023136"/>
    </source>
</evidence>
<evidence type="ECO:0000256" key="7">
    <source>
        <dbReference type="ARBA" id="ARBA00023004"/>
    </source>
</evidence>
<keyword evidence="6" id="KW-1133">Transmembrane helix</keyword>